<keyword evidence="2" id="KW-0378">Hydrolase</keyword>
<evidence type="ECO:0000259" key="3">
    <source>
        <dbReference type="PROSITE" id="PS51462"/>
    </source>
</evidence>
<dbReference type="GO" id="GO:0006753">
    <property type="term" value="P:nucleoside phosphate metabolic process"/>
    <property type="evidence" value="ECO:0007669"/>
    <property type="project" value="TreeGrafter"/>
</dbReference>
<dbReference type="EMBL" id="SOCP01000005">
    <property type="protein sequence ID" value="TDV52341.1"/>
    <property type="molecule type" value="Genomic_DNA"/>
</dbReference>
<dbReference type="PROSITE" id="PS51462">
    <property type="entry name" value="NUDIX"/>
    <property type="match status" value="1"/>
</dbReference>
<dbReference type="GO" id="GO:0016787">
    <property type="term" value="F:hydrolase activity"/>
    <property type="evidence" value="ECO:0007669"/>
    <property type="project" value="UniProtKB-KW"/>
</dbReference>
<dbReference type="PANTHER" id="PTHR11839">
    <property type="entry name" value="UDP/ADP-SUGAR PYROPHOSPHATASE"/>
    <property type="match status" value="1"/>
</dbReference>
<dbReference type="Gene3D" id="3.90.79.10">
    <property type="entry name" value="Nucleoside Triphosphate Pyrophosphohydrolase"/>
    <property type="match status" value="1"/>
</dbReference>
<comment type="cofactor">
    <cofactor evidence="1">
        <name>Mg(2+)</name>
        <dbReference type="ChEBI" id="CHEBI:18420"/>
    </cofactor>
</comment>
<gene>
    <name evidence="4" type="ORF">CLV71_105473</name>
</gene>
<evidence type="ECO:0000313" key="5">
    <source>
        <dbReference type="Proteomes" id="UP000294927"/>
    </source>
</evidence>
<dbReference type="GO" id="GO:0005829">
    <property type="term" value="C:cytosol"/>
    <property type="evidence" value="ECO:0007669"/>
    <property type="project" value="TreeGrafter"/>
</dbReference>
<comment type="caution">
    <text evidence="4">The sequence shown here is derived from an EMBL/GenBank/DDBJ whole genome shotgun (WGS) entry which is preliminary data.</text>
</comment>
<sequence>MSDSDEPTTAIRTLSSKVVYENPWMTLREDAIEREDGSRGIYSVIDKPDFALVLPLENDGFHLVEEYRYPLRARRWQFPQGGFPQGVTGTPEELATAELVEETGFTAATWARLGYLNTAHGITNQCFHVFLATDLTPGEPHRELTEQDMRQRWFPRTEVERMIREGVITDDSSLAAYLLFTMRVHK</sequence>
<dbReference type="GO" id="GO:0019693">
    <property type="term" value="P:ribose phosphate metabolic process"/>
    <property type="evidence" value="ECO:0007669"/>
    <property type="project" value="TreeGrafter"/>
</dbReference>
<proteinExistence type="predicted"/>
<dbReference type="SUPFAM" id="SSF55811">
    <property type="entry name" value="Nudix"/>
    <property type="match status" value="1"/>
</dbReference>
<dbReference type="PANTHER" id="PTHR11839:SF18">
    <property type="entry name" value="NUDIX HYDROLASE DOMAIN-CONTAINING PROTEIN"/>
    <property type="match status" value="1"/>
</dbReference>
<dbReference type="CDD" id="cd24161">
    <property type="entry name" value="NUDIX_ADPRase_Ndx2"/>
    <property type="match status" value="1"/>
</dbReference>
<dbReference type="InterPro" id="IPR015797">
    <property type="entry name" value="NUDIX_hydrolase-like_dom_sf"/>
</dbReference>
<dbReference type="AlphaFoldDB" id="A0A4V6Q6V5"/>
<evidence type="ECO:0000256" key="1">
    <source>
        <dbReference type="ARBA" id="ARBA00001946"/>
    </source>
</evidence>
<protein>
    <submittedName>
        <fullName evidence="4">NUDIX domain-containing protein</fullName>
    </submittedName>
</protein>
<keyword evidence="5" id="KW-1185">Reference proteome</keyword>
<evidence type="ECO:0000256" key="2">
    <source>
        <dbReference type="ARBA" id="ARBA00022801"/>
    </source>
</evidence>
<dbReference type="InterPro" id="IPR000086">
    <property type="entry name" value="NUDIX_hydrolase_dom"/>
</dbReference>
<name>A0A4V6Q6V5_9PSEU</name>
<evidence type="ECO:0000313" key="4">
    <source>
        <dbReference type="EMBL" id="TDV52341.1"/>
    </source>
</evidence>
<accession>A0A4V6Q6V5</accession>
<organism evidence="4 5">
    <name type="scientific">Actinophytocola oryzae</name>
    <dbReference type="NCBI Taxonomy" id="502181"/>
    <lineage>
        <taxon>Bacteria</taxon>
        <taxon>Bacillati</taxon>
        <taxon>Actinomycetota</taxon>
        <taxon>Actinomycetes</taxon>
        <taxon>Pseudonocardiales</taxon>
        <taxon>Pseudonocardiaceae</taxon>
    </lineage>
</organism>
<feature type="domain" description="Nudix hydrolase" evidence="3">
    <location>
        <begin position="46"/>
        <end position="176"/>
    </location>
</feature>
<dbReference type="Pfam" id="PF00293">
    <property type="entry name" value="NUDIX"/>
    <property type="match status" value="1"/>
</dbReference>
<reference evidence="4 5" key="1">
    <citation type="submission" date="2019-03" db="EMBL/GenBank/DDBJ databases">
        <title>Genomic Encyclopedia of Archaeal and Bacterial Type Strains, Phase II (KMG-II): from individual species to whole genera.</title>
        <authorList>
            <person name="Goeker M."/>
        </authorList>
    </citation>
    <scope>NUCLEOTIDE SEQUENCE [LARGE SCALE GENOMIC DNA]</scope>
    <source>
        <strain evidence="4 5">DSM 45499</strain>
    </source>
</reference>
<dbReference type="Proteomes" id="UP000294927">
    <property type="component" value="Unassembled WGS sequence"/>
</dbReference>